<keyword evidence="9" id="KW-0472">Membrane</keyword>
<dbReference type="Proteomes" id="UP000198882">
    <property type="component" value="Unassembled WGS sequence"/>
</dbReference>
<dbReference type="GO" id="GO:0000156">
    <property type="term" value="F:phosphorelay response regulator activity"/>
    <property type="evidence" value="ECO:0007669"/>
    <property type="project" value="TreeGrafter"/>
</dbReference>
<dbReference type="GO" id="GO:0005524">
    <property type="term" value="F:ATP binding"/>
    <property type="evidence" value="ECO:0007669"/>
    <property type="project" value="UniProtKB-KW"/>
</dbReference>
<dbReference type="InterPro" id="IPR004358">
    <property type="entry name" value="Sig_transdc_His_kin-like_C"/>
</dbReference>
<feature type="transmembrane region" description="Helical" evidence="9">
    <location>
        <begin position="187"/>
        <end position="205"/>
    </location>
</feature>
<dbReference type="PANTHER" id="PTHR42878:SF7">
    <property type="entry name" value="SENSOR HISTIDINE KINASE GLRK"/>
    <property type="match status" value="1"/>
</dbReference>
<feature type="coiled-coil region" evidence="8">
    <location>
        <begin position="345"/>
        <end position="372"/>
    </location>
</feature>
<evidence type="ECO:0000256" key="5">
    <source>
        <dbReference type="ARBA" id="ARBA00022777"/>
    </source>
</evidence>
<evidence type="ECO:0000256" key="9">
    <source>
        <dbReference type="SAM" id="Phobius"/>
    </source>
</evidence>
<dbReference type="PRINTS" id="PR00344">
    <property type="entry name" value="BCTRLSENSOR"/>
</dbReference>
<keyword evidence="3" id="KW-0808">Transferase</keyword>
<keyword evidence="12" id="KW-1185">Reference proteome</keyword>
<sequence>MSLPYLALQWTPHTPVLFASFVICSALAIAGWWYRDQPATRPFAIMMSGCAFYAGTTVIEYSIVALEPSLFWWRVQYLGWVLIPPATLVFVLEYTGRNRWITPKLLVALAIVPTITLVLAFTPLAPDLIVQNPQLVDEGGIAYMDYDVGPWYTIDGLYGDAVITVGLLLLVRTYLRTTMGQRSQIGALVIALAPYATLVPFYYYVGPAVFDFGATYELEPFLYAFTGSIFAWALFKYRFLDTVPVPFDMMLETTPNGVLIVGTERHVVECNRTAREYLDVTGPIAGRPLRTLSEAAEWVDAIVANGGESELWIDDNVYAVSTTRLVDLRGVEYGYHVVIQDVTKRVQYDQLLERHNEQLETLNQMLRHDIRNDTMVALGWTEILDEMVEESSLEADAAPILDRIDTSVRHIADLTEIASELSQPLEQPGEDWTHSILLQRVLREEVEKAAEAFPHAEFTLEEPPDVEVTADRALASAVSNVLRNAVLHNDKEVPTVHISVAIDDGRACVRIADNGPGIPAALQDQVFDRGVKGEHSGGSGLGLHLVQTFLSWYGGSVEMEDNDPEGTVFKIELPIAA</sequence>
<dbReference type="EMBL" id="FNFE01000003">
    <property type="protein sequence ID" value="SDK16590.1"/>
    <property type="molecule type" value="Genomic_DNA"/>
</dbReference>
<dbReference type="Gene3D" id="3.30.450.20">
    <property type="entry name" value="PAS domain"/>
    <property type="match status" value="1"/>
</dbReference>
<gene>
    <name evidence="11" type="ORF">SAMN04515672_2392</name>
</gene>
<dbReference type="CDD" id="cd00075">
    <property type="entry name" value="HATPase"/>
    <property type="match status" value="1"/>
</dbReference>
<dbReference type="InterPro" id="IPR003594">
    <property type="entry name" value="HATPase_dom"/>
</dbReference>
<feature type="transmembrane region" description="Helical" evidence="9">
    <location>
        <begin position="106"/>
        <end position="125"/>
    </location>
</feature>
<keyword evidence="4" id="KW-0547">Nucleotide-binding</keyword>
<dbReference type="InterPro" id="IPR005467">
    <property type="entry name" value="His_kinase_dom"/>
</dbReference>
<dbReference type="Pfam" id="PF16927">
    <property type="entry name" value="HisKA_7TM"/>
    <property type="match status" value="1"/>
</dbReference>
<evidence type="ECO:0000313" key="12">
    <source>
        <dbReference type="Proteomes" id="UP000198882"/>
    </source>
</evidence>
<accession>A0A1G8ZQZ6</accession>
<proteinExistence type="predicted"/>
<feature type="transmembrane region" description="Helical" evidence="9">
    <location>
        <begin position="16"/>
        <end position="34"/>
    </location>
</feature>
<dbReference type="GO" id="GO:0004673">
    <property type="term" value="F:protein histidine kinase activity"/>
    <property type="evidence" value="ECO:0007669"/>
    <property type="project" value="UniProtKB-EC"/>
</dbReference>
<feature type="transmembrane region" description="Helical" evidence="9">
    <location>
        <begin position="77"/>
        <end position="94"/>
    </location>
</feature>
<feature type="domain" description="Histidine kinase" evidence="10">
    <location>
        <begin position="365"/>
        <end position="577"/>
    </location>
</feature>
<organism evidence="11 12">
    <name type="scientific">Natronorubrum texcoconense</name>
    <dbReference type="NCBI Taxonomy" id="1095776"/>
    <lineage>
        <taxon>Archaea</taxon>
        <taxon>Methanobacteriati</taxon>
        <taxon>Methanobacteriota</taxon>
        <taxon>Stenosarchaea group</taxon>
        <taxon>Halobacteria</taxon>
        <taxon>Halobacteriales</taxon>
        <taxon>Natrialbaceae</taxon>
        <taxon>Natronorubrum</taxon>
    </lineage>
</organism>
<dbReference type="RefSeq" id="WP_090306346.1">
    <property type="nucleotide sequence ID" value="NZ_FNFE01000003.1"/>
</dbReference>
<keyword evidence="8" id="KW-0175">Coiled coil</keyword>
<dbReference type="SMART" id="SM00387">
    <property type="entry name" value="HATPase_c"/>
    <property type="match status" value="1"/>
</dbReference>
<evidence type="ECO:0000256" key="4">
    <source>
        <dbReference type="ARBA" id="ARBA00022741"/>
    </source>
</evidence>
<keyword evidence="9" id="KW-1133">Transmembrane helix</keyword>
<protein>
    <recommendedName>
        <fullName evidence="2">histidine kinase</fullName>
        <ecNumber evidence="2">2.7.13.3</ecNumber>
    </recommendedName>
</protein>
<dbReference type="STRING" id="1095776.SAMN04515672_2392"/>
<dbReference type="InterPro" id="IPR031621">
    <property type="entry name" value="HisKA_7TM"/>
</dbReference>
<evidence type="ECO:0000256" key="6">
    <source>
        <dbReference type="ARBA" id="ARBA00022840"/>
    </source>
</evidence>
<dbReference type="Gene3D" id="3.30.565.10">
    <property type="entry name" value="Histidine kinase-like ATPase, C-terminal domain"/>
    <property type="match status" value="1"/>
</dbReference>
<keyword evidence="7" id="KW-0902">Two-component regulatory system</keyword>
<evidence type="ECO:0000256" key="3">
    <source>
        <dbReference type="ARBA" id="ARBA00022679"/>
    </source>
</evidence>
<keyword evidence="5 11" id="KW-0418">Kinase</keyword>
<feature type="transmembrane region" description="Helical" evidence="9">
    <location>
        <begin position="43"/>
        <end position="65"/>
    </location>
</feature>
<keyword evidence="9" id="KW-0812">Transmembrane</keyword>
<feature type="transmembrane region" description="Helical" evidence="9">
    <location>
        <begin position="221"/>
        <end position="240"/>
    </location>
</feature>
<dbReference type="PANTHER" id="PTHR42878">
    <property type="entry name" value="TWO-COMPONENT HISTIDINE KINASE"/>
    <property type="match status" value="1"/>
</dbReference>
<evidence type="ECO:0000259" key="10">
    <source>
        <dbReference type="PROSITE" id="PS50109"/>
    </source>
</evidence>
<keyword evidence="6" id="KW-0067">ATP-binding</keyword>
<dbReference type="EC" id="2.7.13.3" evidence="2"/>
<reference evidence="12" key="1">
    <citation type="submission" date="2016-10" db="EMBL/GenBank/DDBJ databases">
        <authorList>
            <person name="Varghese N."/>
            <person name="Submissions S."/>
        </authorList>
    </citation>
    <scope>NUCLEOTIDE SEQUENCE [LARGE SCALE GENOMIC DNA]</scope>
    <source>
        <strain evidence="12">B4,CECT 8067,JCM 17497</strain>
    </source>
</reference>
<dbReference type="SUPFAM" id="SSF55874">
    <property type="entry name" value="ATPase domain of HSP90 chaperone/DNA topoisomerase II/histidine kinase"/>
    <property type="match status" value="1"/>
</dbReference>
<dbReference type="InterPro" id="IPR036890">
    <property type="entry name" value="HATPase_C_sf"/>
</dbReference>
<feature type="transmembrane region" description="Helical" evidence="9">
    <location>
        <begin position="156"/>
        <end position="175"/>
    </location>
</feature>
<evidence type="ECO:0000256" key="7">
    <source>
        <dbReference type="ARBA" id="ARBA00023012"/>
    </source>
</evidence>
<evidence type="ECO:0000256" key="1">
    <source>
        <dbReference type="ARBA" id="ARBA00000085"/>
    </source>
</evidence>
<evidence type="ECO:0000256" key="2">
    <source>
        <dbReference type="ARBA" id="ARBA00012438"/>
    </source>
</evidence>
<evidence type="ECO:0000256" key="8">
    <source>
        <dbReference type="SAM" id="Coils"/>
    </source>
</evidence>
<name>A0A1G8ZQZ6_9EURY</name>
<dbReference type="InterPro" id="IPR050351">
    <property type="entry name" value="BphY/WalK/GraS-like"/>
</dbReference>
<dbReference type="PROSITE" id="PS50109">
    <property type="entry name" value="HIS_KIN"/>
    <property type="match status" value="1"/>
</dbReference>
<dbReference type="GO" id="GO:0030295">
    <property type="term" value="F:protein kinase activator activity"/>
    <property type="evidence" value="ECO:0007669"/>
    <property type="project" value="TreeGrafter"/>
</dbReference>
<evidence type="ECO:0000313" key="11">
    <source>
        <dbReference type="EMBL" id="SDK16590.1"/>
    </source>
</evidence>
<comment type="catalytic activity">
    <reaction evidence="1">
        <text>ATP + protein L-histidine = ADP + protein N-phospho-L-histidine.</text>
        <dbReference type="EC" id="2.7.13.3"/>
    </reaction>
</comment>
<dbReference type="OrthoDB" id="3369at2157"/>
<dbReference type="GO" id="GO:0007234">
    <property type="term" value="P:osmosensory signaling via phosphorelay pathway"/>
    <property type="evidence" value="ECO:0007669"/>
    <property type="project" value="TreeGrafter"/>
</dbReference>
<dbReference type="Pfam" id="PF02518">
    <property type="entry name" value="HATPase_c"/>
    <property type="match status" value="1"/>
</dbReference>
<dbReference type="AlphaFoldDB" id="A0A1G8ZQZ6"/>